<reference evidence="1 2" key="1">
    <citation type="submission" date="2020-08" db="EMBL/GenBank/DDBJ databases">
        <title>Genomic Encyclopedia of Type Strains, Phase IV (KMG-IV): sequencing the most valuable type-strain genomes for metagenomic binning, comparative biology and taxonomic classification.</title>
        <authorList>
            <person name="Goeker M."/>
        </authorList>
    </citation>
    <scope>NUCLEOTIDE SEQUENCE [LARGE SCALE GENOMIC DNA]</scope>
    <source>
        <strain evidence="1 2">DSM 23240</strain>
    </source>
</reference>
<protein>
    <submittedName>
        <fullName evidence="1">Uncharacterized protein</fullName>
    </submittedName>
</protein>
<proteinExistence type="predicted"/>
<name>A0A840RVT8_9BURK</name>
<dbReference type="Proteomes" id="UP000571084">
    <property type="component" value="Unassembled WGS sequence"/>
</dbReference>
<comment type="caution">
    <text evidence="1">The sequence shown here is derived from an EMBL/GenBank/DDBJ whole genome shotgun (WGS) entry which is preliminary data.</text>
</comment>
<dbReference type="EMBL" id="JACHHQ010000006">
    <property type="protein sequence ID" value="MBB5201208.1"/>
    <property type="molecule type" value="Genomic_DNA"/>
</dbReference>
<dbReference type="AlphaFoldDB" id="A0A840RVT8"/>
<accession>A0A840RVT8</accession>
<keyword evidence="2" id="KW-1185">Reference proteome</keyword>
<organism evidence="1 2">
    <name type="scientific">Glaciimonas immobilis</name>
    <dbReference type="NCBI Taxonomy" id="728004"/>
    <lineage>
        <taxon>Bacteria</taxon>
        <taxon>Pseudomonadati</taxon>
        <taxon>Pseudomonadota</taxon>
        <taxon>Betaproteobacteria</taxon>
        <taxon>Burkholderiales</taxon>
        <taxon>Oxalobacteraceae</taxon>
        <taxon>Glaciimonas</taxon>
    </lineage>
</organism>
<sequence length="96" mass="10786">MQWHADHFLSIDHTWSPRDADACVVICLMKSSGTDCSDGVLLLNDSINDRISSRKRVVTYPQESISFAAMTGPVCVHNLNFWEQPICALSFSHVDF</sequence>
<gene>
    <name evidence="1" type="ORF">HNR39_003057</name>
</gene>
<evidence type="ECO:0000313" key="2">
    <source>
        <dbReference type="Proteomes" id="UP000571084"/>
    </source>
</evidence>
<evidence type="ECO:0000313" key="1">
    <source>
        <dbReference type="EMBL" id="MBB5201208.1"/>
    </source>
</evidence>